<evidence type="ECO:0000313" key="2">
    <source>
        <dbReference type="Proteomes" id="UP000537718"/>
    </source>
</evidence>
<organism evidence="1 2">
    <name type="scientific">Pedobacter cryoconitis</name>
    <dbReference type="NCBI Taxonomy" id="188932"/>
    <lineage>
        <taxon>Bacteria</taxon>
        <taxon>Pseudomonadati</taxon>
        <taxon>Bacteroidota</taxon>
        <taxon>Sphingobacteriia</taxon>
        <taxon>Sphingobacteriales</taxon>
        <taxon>Sphingobacteriaceae</taxon>
        <taxon>Pedobacter</taxon>
    </lineage>
</organism>
<dbReference type="AlphaFoldDB" id="A0A7W8YWM6"/>
<name>A0A7W8YWM6_9SPHI</name>
<accession>A0A7W8YWM6</accession>
<evidence type="ECO:0000313" key="1">
    <source>
        <dbReference type="EMBL" id="MBB5623148.1"/>
    </source>
</evidence>
<reference evidence="1 2" key="1">
    <citation type="submission" date="2020-08" db="EMBL/GenBank/DDBJ databases">
        <title>Genomic Encyclopedia of Type Strains, Phase IV (KMG-V): Genome sequencing to study the core and pangenomes of soil and plant-associated prokaryotes.</title>
        <authorList>
            <person name="Whitman W."/>
        </authorList>
    </citation>
    <scope>NUCLEOTIDE SEQUENCE [LARGE SCALE GENOMIC DNA]</scope>
    <source>
        <strain evidence="1 2">MP7CTX6</strain>
    </source>
</reference>
<dbReference type="Proteomes" id="UP000537718">
    <property type="component" value="Unassembled WGS sequence"/>
</dbReference>
<dbReference type="EMBL" id="JACHCF010000011">
    <property type="protein sequence ID" value="MBB5623148.1"/>
    <property type="molecule type" value="Genomic_DNA"/>
</dbReference>
<comment type="caution">
    <text evidence="1">The sequence shown here is derived from an EMBL/GenBank/DDBJ whole genome shotgun (WGS) entry which is preliminary data.</text>
</comment>
<sequence>MELSSGILMTANPFFYAREYFLQGVNAKKDKESSA</sequence>
<protein>
    <submittedName>
        <fullName evidence="1">Uncharacterized protein</fullName>
    </submittedName>
</protein>
<gene>
    <name evidence="1" type="ORF">HDE69_004231</name>
</gene>
<proteinExistence type="predicted"/>